<dbReference type="Pfam" id="PF01531">
    <property type="entry name" value="Glyco_transf_11"/>
    <property type="match status" value="1"/>
</dbReference>
<name>A0A6C0H640_9ZZZZ</name>
<keyword evidence="1" id="KW-0328">Glycosyltransferase</keyword>
<evidence type="ECO:0000256" key="1">
    <source>
        <dbReference type="ARBA" id="ARBA00022676"/>
    </source>
</evidence>
<evidence type="ECO:0008006" key="4">
    <source>
        <dbReference type="Google" id="ProtNLM"/>
    </source>
</evidence>
<dbReference type="GO" id="GO:0008107">
    <property type="term" value="F:galactoside 2-alpha-L-fucosyltransferase activity"/>
    <property type="evidence" value="ECO:0007669"/>
    <property type="project" value="InterPro"/>
</dbReference>
<dbReference type="GO" id="GO:0016020">
    <property type="term" value="C:membrane"/>
    <property type="evidence" value="ECO:0007669"/>
    <property type="project" value="InterPro"/>
</dbReference>
<accession>A0A6C0H640</accession>
<evidence type="ECO:0000313" key="3">
    <source>
        <dbReference type="EMBL" id="QHT76042.1"/>
    </source>
</evidence>
<organism evidence="3">
    <name type="scientific">viral metagenome</name>
    <dbReference type="NCBI Taxonomy" id="1070528"/>
    <lineage>
        <taxon>unclassified sequences</taxon>
        <taxon>metagenomes</taxon>
        <taxon>organismal metagenomes</taxon>
    </lineage>
</organism>
<dbReference type="PANTHER" id="PTHR11927">
    <property type="entry name" value="GALACTOSIDE 2-L-FUCOSYLTRANSFERASE"/>
    <property type="match status" value="1"/>
</dbReference>
<keyword evidence="2" id="KW-0808">Transferase</keyword>
<evidence type="ECO:0000256" key="2">
    <source>
        <dbReference type="ARBA" id="ARBA00022679"/>
    </source>
</evidence>
<protein>
    <recommendedName>
        <fullName evidence="4">Glycosyltransferase</fullName>
    </recommendedName>
</protein>
<dbReference type="AlphaFoldDB" id="A0A6C0H640"/>
<proteinExistence type="predicted"/>
<dbReference type="EMBL" id="MN739887">
    <property type="protein sequence ID" value="QHT76042.1"/>
    <property type="molecule type" value="Genomic_DNA"/>
</dbReference>
<reference evidence="3" key="1">
    <citation type="journal article" date="2020" name="Nature">
        <title>Giant virus diversity and host interactions through global metagenomics.</title>
        <authorList>
            <person name="Schulz F."/>
            <person name="Roux S."/>
            <person name="Paez-Espino D."/>
            <person name="Jungbluth S."/>
            <person name="Walsh D.A."/>
            <person name="Denef V.J."/>
            <person name="McMahon K.D."/>
            <person name="Konstantinidis K.T."/>
            <person name="Eloe-Fadrosh E.A."/>
            <person name="Kyrpides N.C."/>
            <person name="Woyke T."/>
        </authorList>
    </citation>
    <scope>NUCLEOTIDE SEQUENCE</scope>
    <source>
        <strain evidence="3">GVMAG-M-3300023179-71</strain>
    </source>
</reference>
<dbReference type="GO" id="GO:0005975">
    <property type="term" value="P:carbohydrate metabolic process"/>
    <property type="evidence" value="ECO:0007669"/>
    <property type="project" value="InterPro"/>
</dbReference>
<dbReference type="PANTHER" id="PTHR11927:SF9">
    <property type="entry name" value="L-FUCOSYLTRANSFERASE"/>
    <property type="match status" value="1"/>
</dbReference>
<dbReference type="CDD" id="cd11301">
    <property type="entry name" value="Fut1_Fut2_like"/>
    <property type="match status" value="1"/>
</dbReference>
<sequence>MIITCNLMGGLGNQLFQIMTLIYFAENEKIDYILLKKEYLQSNNKETKRKTYWDSMFKELKDKTRETIYFFNQEYLREKSFNYKKIEIERNYCDKILYGYYQSYKYFDKQFVLKKLNIVNKRQNVLMKCGKNVVMSNKTAIHFRFGDYKLLKNIYSILDEKYYIECIKKINNTKHFYYFYDKNDKEDVEDIISDLEYRFIDFEFIDGTEFNLEDWEECLLMSCFKNIIIANSTFSWWSGYLNTILGHKIYYPINWFADKKKDCSDLFLPEWIGINN</sequence>
<dbReference type="InterPro" id="IPR002516">
    <property type="entry name" value="Glyco_trans_11"/>
</dbReference>